<name>A0A9W8MM70_9AGAR</name>
<comment type="caution">
    <text evidence="1">The sequence shown here is derived from an EMBL/GenBank/DDBJ whole genome shotgun (WGS) entry which is preliminary data.</text>
</comment>
<keyword evidence="2" id="KW-1185">Reference proteome</keyword>
<accession>A0A9W8MM70</accession>
<organism evidence="1 2">
    <name type="scientific">Agrocybe chaxingu</name>
    <dbReference type="NCBI Taxonomy" id="84603"/>
    <lineage>
        <taxon>Eukaryota</taxon>
        <taxon>Fungi</taxon>
        <taxon>Dikarya</taxon>
        <taxon>Basidiomycota</taxon>
        <taxon>Agaricomycotina</taxon>
        <taxon>Agaricomycetes</taxon>
        <taxon>Agaricomycetidae</taxon>
        <taxon>Agaricales</taxon>
        <taxon>Agaricineae</taxon>
        <taxon>Strophariaceae</taxon>
        <taxon>Agrocybe</taxon>
    </lineage>
</organism>
<reference evidence="1" key="1">
    <citation type="submission" date="2022-07" db="EMBL/GenBank/DDBJ databases">
        <title>Genome Sequence of Agrocybe chaxingu.</title>
        <authorList>
            <person name="Buettner E."/>
        </authorList>
    </citation>
    <scope>NUCLEOTIDE SEQUENCE</scope>
    <source>
        <strain evidence="1">MP-N11</strain>
    </source>
</reference>
<gene>
    <name evidence="1" type="ORF">NLJ89_g12404</name>
</gene>
<dbReference type="OrthoDB" id="2285229at2759"/>
<evidence type="ECO:0000313" key="1">
    <source>
        <dbReference type="EMBL" id="KAJ3477642.1"/>
    </source>
</evidence>
<evidence type="ECO:0000313" key="2">
    <source>
        <dbReference type="Proteomes" id="UP001148786"/>
    </source>
</evidence>
<dbReference type="EMBL" id="JANKHO010004283">
    <property type="protein sequence ID" value="KAJ3477642.1"/>
    <property type="molecule type" value="Genomic_DNA"/>
</dbReference>
<dbReference type="AlphaFoldDB" id="A0A9W8MM70"/>
<sequence>MQRAVNIYDRVKHGDPTRWATTTVSEVTHLFYTQPSFIDYYTTHKYLMDNSLHYVATPNYLKTQRLAVRPERDVQEIKAVHVHITEYRDGTRVNGPFRQFIRKARRVLREYERLEQEGMRRDRGPVEAEPMKVEWSEEDQLFLRFLLRSCQPSQSNQCDPFTAGRNAIMKLLVPHGPPLQDNIVVGVIMKLVQPLGRLCGEERAGGGG</sequence>
<proteinExistence type="predicted"/>
<dbReference type="Proteomes" id="UP001148786">
    <property type="component" value="Unassembled WGS sequence"/>
</dbReference>
<protein>
    <submittedName>
        <fullName evidence="1">Uncharacterized protein</fullName>
    </submittedName>
</protein>